<feature type="transmembrane region" description="Helical" evidence="1">
    <location>
        <begin position="33"/>
        <end position="53"/>
    </location>
</feature>
<accession>A0AAD7N3C7</accession>
<evidence type="ECO:0000313" key="3">
    <source>
        <dbReference type="EMBL" id="KAJ7744617.1"/>
    </source>
</evidence>
<dbReference type="AlphaFoldDB" id="A0AAD7N3C7"/>
<keyword evidence="2" id="KW-0732">Signal</keyword>
<gene>
    <name evidence="3" type="ORF">B0H16DRAFT_987549</name>
</gene>
<feature type="chain" id="PRO_5042196300" description="Secreted peptide" evidence="2">
    <location>
        <begin position="18"/>
        <end position="80"/>
    </location>
</feature>
<organism evidence="3 4">
    <name type="scientific">Mycena metata</name>
    <dbReference type="NCBI Taxonomy" id="1033252"/>
    <lineage>
        <taxon>Eukaryota</taxon>
        <taxon>Fungi</taxon>
        <taxon>Dikarya</taxon>
        <taxon>Basidiomycota</taxon>
        <taxon>Agaricomycotina</taxon>
        <taxon>Agaricomycetes</taxon>
        <taxon>Agaricomycetidae</taxon>
        <taxon>Agaricales</taxon>
        <taxon>Marasmiineae</taxon>
        <taxon>Mycenaceae</taxon>
        <taxon>Mycena</taxon>
    </lineage>
</organism>
<reference evidence="3" key="1">
    <citation type="submission" date="2023-03" db="EMBL/GenBank/DDBJ databases">
        <title>Massive genome expansion in bonnet fungi (Mycena s.s.) driven by repeated elements and novel gene families across ecological guilds.</title>
        <authorList>
            <consortium name="Lawrence Berkeley National Laboratory"/>
            <person name="Harder C.B."/>
            <person name="Miyauchi S."/>
            <person name="Viragh M."/>
            <person name="Kuo A."/>
            <person name="Thoen E."/>
            <person name="Andreopoulos B."/>
            <person name="Lu D."/>
            <person name="Skrede I."/>
            <person name="Drula E."/>
            <person name="Henrissat B."/>
            <person name="Morin E."/>
            <person name="Kohler A."/>
            <person name="Barry K."/>
            <person name="LaButti K."/>
            <person name="Morin E."/>
            <person name="Salamov A."/>
            <person name="Lipzen A."/>
            <person name="Mereny Z."/>
            <person name="Hegedus B."/>
            <person name="Baldrian P."/>
            <person name="Stursova M."/>
            <person name="Weitz H."/>
            <person name="Taylor A."/>
            <person name="Grigoriev I.V."/>
            <person name="Nagy L.G."/>
            <person name="Martin F."/>
            <person name="Kauserud H."/>
        </authorList>
    </citation>
    <scope>NUCLEOTIDE SEQUENCE</scope>
    <source>
        <strain evidence="3">CBHHK182m</strain>
    </source>
</reference>
<dbReference type="EMBL" id="JARKIB010000086">
    <property type="protein sequence ID" value="KAJ7744617.1"/>
    <property type="molecule type" value="Genomic_DNA"/>
</dbReference>
<evidence type="ECO:0008006" key="5">
    <source>
        <dbReference type="Google" id="ProtNLM"/>
    </source>
</evidence>
<keyword evidence="1" id="KW-0472">Membrane</keyword>
<evidence type="ECO:0000256" key="2">
    <source>
        <dbReference type="SAM" id="SignalP"/>
    </source>
</evidence>
<feature type="signal peptide" evidence="2">
    <location>
        <begin position="1"/>
        <end position="17"/>
    </location>
</feature>
<sequence length="80" mass="9527">MLLTLLLLYILRRCAHTSYIFFSHSGFDFGHLIWGWVSCRLLTFWFLLYSSLLPPLSVHYIVWAPKSTTTTHVLRIRRSR</sequence>
<evidence type="ECO:0000256" key="1">
    <source>
        <dbReference type="SAM" id="Phobius"/>
    </source>
</evidence>
<keyword evidence="1" id="KW-1133">Transmembrane helix</keyword>
<keyword evidence="4" id="KW-1185">Reference proteome</keyword>
<dbReference type="Proteomes" id="UP001215598">
    <property type="component" value="Unassembled WGS sequence"/>
</dbReference>
<name>A0AAD7N3C7_9AGAR</name>
<comment type="caution">
    <text evidence="3">The sequence shown here is derived from an EMBL/GenBank/DDBJ whole genome shotgun (WGS) entry which is preliminary data.</text>
</comment>
<evidence type="ECO:0000313" key="4">
    <source>
        <dbReference type="Proteomes" id="UP001215598"/>
    </source>
</evidence>
<keyword evidence="1" id="KW-0812">Transmembrane</keyword>
<protein>
    <recommendedName>
        <fullName evidence="5">Secreted peptide</fullName>
    </recommendedName>
</protein>
<proteinExistence type="predicted"/>